<dbReference type="GO" id="GO:0043161">
    <property type="term" value="P:proteasome-mediated ubiquitin-dependent protein catabolic process"/>
    <property type="evidence" value="ECO:0007669"/>
    <property type="project" value="TreeGrafter"/>
</dbReference>
<feature type="compositionally biased region" description="Low complexity" evidence="12">
    <location>
        <begin position="944"/>
        <end position="957"/>
    </location>
</feature>
<feature type="compositionally biased region" description="Low complexity" evidence="12">
    <location>
        <begin position="700"/>
        <end position="710"/>
    </location>
</feature>
<feature type="compositionally biased region" description="Polar residues" evidence="12">
    <location>
        <begin position="670"/>
        <end position="693"/>
    </location>
</feature>
<feature type="region of interest" description="Disordered" evidence="12">
    <location>
        <begin position="96"/>
        <end position="118"/>
    </location>
</feature>
<keyword evidence="17" id="KW-1185">Reference proteome</keyword>
<feature type="compositionally biased region" description="Basic and acidic residues" evidence="12">
    <location>
        <begin position="796"/>
        <end position="806"/>
    </location>
</feature>
<feature type="compositionally biased region" description="Polar residues" evidence="12">
    <location>
        <begin position="303"/>
        <end position="325"/>
    </location>
</feature>
<comment type="pathway">
    <text evidence="1">Protein modification; protein ubiquitination.</text>
</comment>
<keyword evidence="4" id="KW-0597">Phosphoprotein</keyword>
<dbReference type="GO" id="GO:0097039">
    <property type="term" value="P:protein linear polyubiquitination"/>
    <property type="evidence" value="ECO:0007669"/>
    <property type="project" value="TreeGrafter"/>
</dbReference>
<feature type="region of interest" description="Disordered" evidence="12">
    <location>
        <begin position="1805"/>
        <end position="1868"/>
    </location>
</feature>
<evidence type="ECO:0000256" key="11">
    <source>
        <dbReference type="PROSITE-ProRule" id="PRU00175"/>
    </source>
</evidence>
<feature type="compositionally biased region" description="Polar residues" evidence="12">
    <location>
        <begin position="757"/>
        <end position="781"/>
    </location>
</feature>
<evidence type="ECO:0000256" key="2">
    <source>
        <dbReference type="ARBA" id="ARBA00008278"/>
    </source>
</evidence>
<keyword evidence="9" id="KW-0833">Ubl conjugation pathway</keyword>
<dbReference type="InterPro" id="IPR044066">
    <property type="entry name" value="TRIAD_supradom"/>
</dbReference>
<keyword evidence="10" id="KW-0862">Zinc</keyword>
<feature type="compositionally biased region" description="Polar residues" evidence="12">
    <location>
        <begin position="711"/>
        <end position="727"/>
    </location>
</feature>
<dbReference type="PANTHER" id="PTHR22770">
    <property type="entry name" value="UBIQUITIN CONJUGATING ENZYME 7 INTERACTING PROTEIN-RELATED"/>
    <property type="match status" value="1"/>
</dbReference>
<feature type="region of interest" description="Disordered" evidence="12">
    <location>
        <begin position="1278"/>
        <end position="1306"/>
    </location>
</feature>
<evidence type="ECO:0000259" key="15">
    <source>
        <dbReference type="PROSITE" id="PS51873"/>
    </source>
</evidence>
<dbReference type="InterPro" id="IPR001841">
    <property type="entry name" value="Znf_RING"/>
</dbReference>
<comment type="similarity">
    <text evidence="2">Belongs to the RBR family.</text>
</comment>
<accession>A0A8J2Q6Q5</accession>
<reference evidence="16" key="1">
    <citation type="submission" date="2021-06" db="EMBL/GenBank/DDBJ databases">
        <authorList>
            <person name="Hodson N. C."/>
            <person name="Mongue J. A."/>
            <person name="Jaron S. K."/>
        </authorList>
    </citation>
    <scope>NUCLEOTIDE SEQUENCE</scope>
</reference>
<evidence type="ECO:0000313" key="17">
    <source>
        <dbReference type="Proteomes" id="UP000708208"/>
    </source>
</evidence>
<feature type="compositionally biased region" description="Low complexity" evidence="12">
    <location>
        <begin position="278"/>
        <end position="296"/>
    </location>
</feature>
<dbReference type="PANTHER" id="PTHR22770:SF13">
    <property type="entry name" value="RING-TYPE DOMAIN-CONTAINING PROTEIN"/>
    <property type="match status" value="1"/>
</dbReference>
<feature type="compositionally biased region" description="Low complexity" evidence="12">
    <location>
        <begin position="810"/>
        <end position="821"/>
    </location>
</feature>
<dbReference type="PROSITE" id="PS51873">
    <property type="entry name" value="TRIAD"/>
    <property type="match status" value="1"/>
</dbReference>
<feature type="domain" description="Ubiquitin-like" evidence="13">
    <location>
        <begin position="1359"/>
        <end position="1434"/>
    </location>
</feature>
<keyword evidence="8 11" id="KW-0863">Zinc-finger</keyword>
<dbReference type="FunFam" id="3.30.40.10:FF:000137">
    <property type="entry name" value="RanBP-type and C3HC4-type zinc finger-containing protein 1"/>
    <property type="match status" value="1"/>
</dbReference>
<feature type="region of interest" description="Disordered" evidence="12">
    <location>
        <begin position="548"/>
        <end position="622"/>
    </location>
</feature>
<feature type="region of interest" description="Disordered" evidence="12">
    <location>
        <begin position="1697"/>
        <end position="1729"/>
    </location>
</feature>
<name>A0A8J2Q6Q5_9HEXA</name>
<feature type="region of interest" description="Disordered" evidence="12">
    <location>
        <begin position="921"/>
        <end position="960"/>
    </location>
</feature>
<evidence type="ECO:0000256" key="5">
    <source>
        <dbReference type="ARBA" id="ARBA00022679"/>
    </source>
</evidence>
<feature type="compositionally biased region" description="Low complexity" evidence="12">
    <location>
        <begin position="1195"/>
        <end position="1214"/>
    </location>
</feature>
<feature type="compositionally biased region" description="Polar residues" evidence="12">
    <location>
        <begin position="152"/>
        <end position="164"/>
    </location>
</feature>
<feature type="domain" description="RING-type" evidence="15">
    <location>
        <begin position="1978"/>
        <end position="2206"/>
    </location>
</feature>
<dbReference type="SMART" id="SM00184">
    <property type="entry name" value="RING"/>
    <property type="match status" value="1"/>
</dbReference>
<feature type="compositionally biased region" description="Polar residues" evidence="12">
    <location>
        <begin position="186"/>
        <end position="224"/>
    </location>
</feature>
<keyword evidence="7" id="KW-0677">Repeat</keyword>
<dbReference type="CDD" id="cd20358">
    <property type="entry name" value="Rcat_RBR_HOIL1"/>
    <property type="match status" value="1"/>
</dbReference>
<evidence type="ECO:0000256" key="4">
    <source>
        <dbReference type="ARBA" id="ARBA00022553"/>
    </source>
</evidence>
<evidence type="ECO:0000256" key="8">
    <source>
        <dbReference type="ARBA" id="ARBA00022771"/>
    </source>
</evidence>
<feature type="compositionally biased region" description="Polar residues" evidence="12">
    <location>
        <begin position="737"/>
        <end position="749"/>
    </location>
</feature>
<evidence type="ECO:0000313" key="16">
    <source>
        <dbReference type="EMBL" id="CAG7837166.1"/>
    </source>
</evidence>
<evidence type="ECO:0000259" key="13">
    <source>
        <dbReference type="PROSITE" id="PS50053"/>
    </source>
</evidence>
<dbReference type="GO" id="GO:0004842">
    <property type="term" value="F:ubiquitin-protein transferase activity"/>
    <property type="evidence" value="ECO:0007669"/>
    <property type="project" value="TreeGrafter"/>
</dbReference>
<dbReference type="PROSITE" id="PS00518">
    <property type="entry name" value="ZF_RING_1"/>
    <property type="match status" value="1"/>
</dbReference>
<keyword evidence="6" id="KW-0479">Metal-binding</keyword>
<dbReference type="InterPro" id="IPR001876">
    <property type="entry name" value="Znf_RanBP2"/>
</dbReference>
<feature type="compositionally biased region" description="Polar residues" evidence="12">
    <location>
        <begin position="582"/>
        <end position="592"/>
    </location>
</feature>
<sequence>MYRRSEEVAEQATSGTPENRIQFRKKETFRKSASAEPVMSEGGKAQRKKHFTTFWSSLFGTKIPENRLSGISTQSSSFESVNTILSTNSFSFVSPKKYKGKHKGKRIPLPVEEPPKPKRKISTLTRIGMRIGLKSKYNLQSCESLQNLNYLESKSNSDGGTLSSTHRRKRQAPLPPHGTLPRNNCPLPQSNSSIQANDSPTNKSPLSKFNSLKYNSHKNSSSKTKPPLIKVNSPPPRSISPEPSTSFNLPSCSKSIVQQKEKDISSPEVSKEQNSPGSSTAAFTTTFTSDTYTITAGHRRSSSDGTSRNSPKPKIQSNTLSNTYKTKSHVRGKRKAPVPPNPFGDPDAPEEEVNEDLAIRKPTAAVSLPTAAAVNTSENEPTESINANDITTRRMSSPVNAEVTTTAQSDTQTEAVASSLLPAQEQDEEIAQNILNDKQEQRSVQQLQQQEHADPQPGPTRRRPATVTEQELEAAQQDLQALIAISSHQNKAVLDEPTRVQLAQLKREADKSPLMFLQPKSYLAISSPSGSKSPSGSNDNHFNFNLEREHERNSNPPASPNFHSDESLSPSETSRKSPLFLPTTSIAGSPTKITPRPWYKRNITSGSNSSKKSKQLIKPVSSMTKFSDIDREASRIVEENKRRSAEQAYNESARELITTFNAFNKFQITATPTTETDGELSATQNNTNETSEQVGRVTRSSAQASAPAPSTTGITANSGPPSNATSDVRSDLRKNDSSTTKNSITSDSRNSNDTRDTITNTNFGSSSIFPTSSATGNNSRLAGSRSVAEVLASKSPKKENSQDKTDSQPSTSTSAAAAAAAVPIETTEKPKKLAIVQPQSCSRVNAIKSTGGSTNSEANINSKVSVGISTSAFLSSKRENWTCPRCTLQNSYWRLTCDVCFFKVEWTESTVQKLSSVFENASGASGSDGNRNEKRSEIKPILDSVTAGASSSNGSGTKPEAIVKDTEDVPFCENFLSQLPAKQTLGREGKLVGMKLHEETGEELDVVKLRQARLAFFEKNVSAMDDESSCKFTCVSTLSQQEYGGADEAIVSNNLATESNEGRKEVIEKKELNVFCDDEDNSIDALLEIPRFGSQHAPLSTKDPTNMPTFSGPNRSWNPLHHLRFRPMLESILESSNDVYLRLNPIYENWDVSQNQCASSSTNSSVAPPIPTGRTWTNTFTHMHDPILHNSPTDNNNGYYANSNSGSSSCSEYESQGLGSELISGMDGKNRAPSSLHSSHHHYLYANQDQGQGDGRQDRRKLTIEDYRKLGAIPKNLEGYYNSIPSPPDGSGSSYRERSGRSADNSYAKSTVAVNKLLRKLEIAISKGDHRLAATLAHDLALLKVNCVVAKGEQKNPTIKIRVYVEDRFMQQGPFQVEITQAMSVEELKKKIEIDWNIPAAFQKWILGRKMAEDEKQTLGEFDVEHDTMAFLYIVTPQIERRGTPAITQGLQITESNETPRKLEPSTQIIPETRSTSTSVITTSSSVIGKKPVDKNELLTFTKVPEIAHEKLSTTIPSGNETNNIGKKAFLPPVSSLDAEVIKVTQPSNKILPAMKATSSNQVLPQSPNKTIALTTNIEKQNVIVKKVTSKSTPRTSEQLPKPPQNIKPSSTEPCVEVKKIPLETPTSSGVKSTELFIPQVPVVVQRGQKKAKAKNEINIQKNEPHIVPVVESPANAETPTNPGPQVPVASVLTTPKYTGANRPKQEDQSVPSKVEVASGKSNGLNLNPIANTKEQINGTKSVKIPLHIQTKTELLNRKKSDVPNWNPEPVPKRRTKNKINTEINVPVIESAEIKPKNISPVTNVESDTKVESPATVPPKPPKNTTSQIKTEHTYYNGASIPANKSPSPTPVPPEPGTRVQNQDIPPPLPEKKLLNKEIKEVNSVVDPVPSPSPVVVNGLVLPKAKFPLVEENNLIDTRSPQPPVIIEDTNNDPTDINAQAAAVAVTEETTNKKEDNRETYLRMLHLMEQSDLINNVEELDCPICFLSIQVNEGVVLRDCLHSFCKECLIGSVKYADEPEIKCPFRDDKYSCNSVMQEREIKALVPPEIFELYLARSVKVAECKIVNTFHCKTADCTGWCVFEDDVNVFNCPVCKKRNCLTCQAIHEGVDCQQYQRQLAIDSETDENAKSSRLMLEKMIQRGEALECPACHVVLLKKWGCDWVRCSYCKTEICWITKGFRWGPNGKGDTSGGCRCGLNGVRCHPKCTYCH</sequence>
<evidence type="ECO:0000256" key="12">
    <source>
        <dbReference type="SAM" id="MobiDB-lite"/>
    </source>
</evidence>
<dbReference type="InterPro" id="IPR051628">
    <property type="entry name" value="LUBAC_E3_Ligases"/>
</dbReference>
<keyword evidence="5" id="KW-0808">Transferase</keyword>
<feature type="region of interest" description="Disordered" evidence="12">
    <location>
        <begin position="370"/>
        <end position="414"/>
    </location>
</feature>
<feature type="compositionally biased region" description="Basic residues" evidence="12">
    <location>
        <begin position="96"/>
        <end position="106"/>
    </location>
</feature>
<dbReference type="CDD" id="cd16633">
    <property type="entry name" value="mRING-HC-C3HC3D_RBR_HOIL1"/>
    <property type="match status" value="1"/>
</dbReference>
<dbReference type="GO" id="GO:0043130">
    <property type="term" value="F:ubiquitin binding"/>
    <property type="evidence" value="ECO:0007669"/>
    <property type="project" value="TreeGrafter"/>
</dbReference>
<dbReference type="OrthoDB" id="261960at2759"/>
<evidence type="ECO:0000259" key="14">
    <source>
        <dbReference type="PROSITE" id="PS50089"/>
    </source>
</evidence>
<dbReference type="PROSITE" id="PS50053">
    <property type="entry name" value="UBIQUITIN_2"/>
    <property type="match status" value="1"/>
</dbReference>
<feature type="region of interest" description="Disordered" evidence="12">
    <location>
        <begin position="670"/>
        <end position="824"/>
    </location>
</feature>
<organism evidence="16 17">
    <name type="scientific">Allacma fusca</name>
    <dbReference type="NCBI Taxonomy" id="39272"/>
    <lineage>
        <taxon>Eukaryota</taxon>
        <taxon>Metazoa</taxon>
        <taxon>Ecdysozoa</taxon>
        <taxon>Arthropoda</taxon>
        <taxon>Hexapoda</taxon>
        <taxon>Collembola</taxon>
        <taxon>Symphypleona</taxon>
        <taxon>Sminthuridae</taxon>
        <taxon>Allacma</taxon>
    </lineage>
</organism>
<dbReference type="InterPro" id="IPR047557">
    <property type="entry name" value="Rcat_RBR_HOIL1"/>
</dbReference>
<feature type="compositionally biased region" description="Basic residues" evidence="12">
    <location>
        <begin position="326"/>
        <end position="336"/>
    </location>
</feature>
<feature type="compositionally biased region" description="Polar residues" evidence="12">
    <location>
        <begin position="1590"/>
        <end position="1599"/>
    </location>
</feature>
<evidence type="ECO:0000256" key="10">
    <source>
        <dbReference type="ARBA" id="ARBA00022833"/>
    </source>
</evidence>
<feature type="compositionally biased region" description="Polar residues" evidence="12">
    <location>
        <begin position="373"/>
        <end position="414"/>
    </location>
</feature>
<feature type="region of interest" description="Disordered" evidence="12">
    <location>
        <begin position="440"/>
        <end position="471"/>
    </location>
</feature>
<evidence type="ECO:0000256" key="7">
    <source>
        <dbReference type="ARBA" id="ARBA00022737"/>
    </source>
</evidence>
<feature type="region of interest" description="Disordered" evidence="12">
    <location>
        <begin position="152"/>
        <end position="354"/>
    </location>
</feature>
<gene>
    <name evidence="16" type="ORF">AFUS01_LOCUS46316</name>
</gene>
<feature type="compositionally biased region" description="Basic and acidic residues" evidence="12">
    <location>
        <begin position="259"/>
        <end position="271"/>
    </location>
</feature>
<dbReference type="InterPro" id="IPR047559">
    <property type="entry name" value="HOIL1_RBR_mRING-HC-C3HC3D"/>
</dbReference>
<feature type="domain" description="RING-type" evidence="14">
    <location>
        <begin position="1982"/>
        <end position="2024"/>
    </location>
</feature>
<dbReference type="InterPro" id="IPR047558">
    <property type="entry name" value="BRcat_RBR_HOIL1"/>
</dbReference>
<dbReference type="GO" id="GO:0008270">
    <property type="term" value="F:zinc ion binding"/>
    <property type="evidence" value="ECO:0007669"/>
    <property type="project" value="UniProtKB-KW"/>
</dbReference>
<dbReference type="InterPro" id="IPR017907">
    <property type="entry name" value="Znf_RING_CS"/>
</dbReference>
<evidence type="ECO:0000256" key="9">
    <source>
        <dbReference type="ARBA" id="ARBA00022786"/>
    </source>
</evidence>
<proteinExistence type="inferred from homology"/>
<feature type="compositionally biased region" description="Polar residues" evidence="12">
    <location>
        <begin position="1720"/>
        <end position="1729"/>
    </location>
</feature>
<dbReference type="EMBL" id="CAJVCH010571306">
    <property type="protein sequence ID" value="CAG7837166.1"/>
    <property type="molecule type" value="Genomic_DNA"/>
</dbReference>
<dbReference type="CDD" id="cd20345">
    <property type="entry name" value="BRcat_RBR_HOIL1"/>
    <property type="match status" value="1"/>
</dbReference>
<feature type="region of interest" description="Disordered" evidence="12">
    <location>
        <begin position="1"/>
        <end position="46"/>
    </location>
</feature>
<feature type="region of interest" description="Disordered" evidence="12">
    <location>
        <begin position="1588"/>
        <end position="1613"/>
    </location>
</feature>
<feature type="compositionally biased region" description="Polar residues" evidence="12">
    <location>
        <begin position="247"/>
        <end position="258"/>
    </location>
</feature>
<dbReference type="GO" id="GO:0071797">
    <property type="term" value="C:LUBAC complex"/>
    <property type="evidence" value="ECO:0007669"/>
    <property type="project" value="TreeGrafter"/>
</dbReference>
<evidence type="ECO:0000256" key="1">
    <source>
        <dbReference type="ARBA" id="ARBA00004906"/>
    </source>
</evidence>
<feature type="region of interest" description="Disordered" evidence="12">
    <location>
        <begin position="1190"/>
        <end position="1214"/>
    </location>
</feature>
<dbReference type="PROSITE" id="PS01358">
    <property type="entry name" value="ZF_RANBP2_1"/>
    <property type="match status" value="1"/>
</dbReference>
<dbReference type="Proteomes" id="UP000708208">
    <property type="component" value="Unassembled WGS sequence"/>
</dbReference>
<evidence type="ECO:0000256" key="3">
    <source>
        <dbReference type="ARBA" id="ARBA00017887"/>
    </source>
</evidence>
<dbReference type="InterPro" id="IPR000626">
    <property type="entry name" value="Ubiquitin-like_dom"/>
</dbReference>
<protein>
    <recommendedName>
        <fullName evidence="3">RanBP-type and C3HC4-type zinc finger-containing protein 1</fullName>
    </recommendedName>
</protein>
<feature type="compositionally biased region" description="Basic and acidic residues" evidence="12">
    <location>
        <begin position="930"/>
        <end position="940"/>
    </location>
</feature>
<comment type="caution">
    <text evidence="16">The sequence shown here is derived from an EMBL/GenBank/DDBJ whole genome shotgun (WGS) entry which is preliminary data.</text>
</comment>
<evidence type="ECO:0000256" key="6">
    <source>
        <dbReference type="ARBA" id="ARBA00022723"/>
    </source>
</evidence>
<dbReference type="PROSITE" id="PS50089">
    <property type="entry name" value="ZF_RING_2"/>
    <property type="match status" value="1"/>
</dbReference>